<reference evidence="1" key="1">
    <citation type="submission" date="2025-08" db="UniProtKB">
        <authorList>
            <consortium name="Ensembl"/>
        </authorList>
    </citation>
    <scope>IDENTIFICATION</scope>
</reference>
<protein>
    <submittedName>
        <fullName evidence="1">Uncharacterized protein</fullName>
    </submittedName>
</protein>
<dbReference type="GO" id="GO:0005179">
    <property type="term" value="F:hormone activity"/>
    <property type="evidence" value="ECO:0007669"/>
    <property type="project" value="InterPro"/>
</dbReference>
<dbReference type="Ensembl" id="ENSEBUT00000010220.1">
    <property type="protein sequence ID" value="ENSEBUP00000009691.1"/>
    <property type="gene ID" value="ENSEBUG00000006228.1"/>
</dbReference>
<dbReference type="InterPro" id="IPR026194">
    <property type="entry name" value="PrRP"/>
</dbReference>
<dbReference type="Pfam" id="PF15172">
    <property type="entry name" value="Prolactin_RP"/>
    <property type="match status" value="1"/>
</dbReference>
<organism evidence="1 2">
    <name type="scientific">Eptatretus burgeri</name>
    <name type="common">Inshore hagfish</name>
    <dbReference type="NCBI Taxonomy" id="7764"/>
    <lineage>
        <taxon>Eukaryota</taxon>
        <taxon>Metazoa</taxon>
        <taxon>Chordata</taxon>
        <taxon>Craniata</taxon>
        <taxon>Vertebrata</taxon>
        <taxon>Cyclostomata</taxon>
        <taxon>Myxini</taxon>
        <taxon>Myxiniformes</taxon>
        <taxon>Myxinidae</taxon>
        <taxon>Eptatretinae</taxon>
        <taxon>Eptatretus</taxon>
    </lineage>
</organism>
<dbReference type="Proteomes" id="UP000694388">
    <property type="component" value="Unplaced"/>
</dbReference>
<reference evidence="1" key="2">
    <citation type="submission" date="2025-09" db="UniProtKB">
        <authorList>
            <consortium name="Ensembl"/>
        </authorList>
    </citation>
    <scope>IDENTIFICATION</scope>
</reference>
<evidence type="ECO:0000313" key="2">
    <source>
        <dbReference type="Proteomes" id="UP000694388"/>
    </source>
</evidence>
<dbReference type="AlphaFoldDB" id="A0A8C4Q448"/>
<keyword evidence="2" id="KW-1185">Reference proteome</keyword>
<name>A0A8C4Q448_EPTBU</name>
<accession>A0A8C4Q448</accession>
<evidence type="ECO:0000313" key="1">
    <source>
        <dbReference type="Ensembl" id="ENSEBUP00000009691.1"/>
    </source>
</evidence>
<sequence>MGTNIYCQCLFIKKSLKLLALTISHDLSWTIHISNVDPSWYMQRGIRPISRFGKRQNLDWAALPRRLQPLQSVNSRANPGWVESRLVKRISNRLGQMLYSS</sequence>
<proteinExistence type="predicted"/>